<proteinExistence type="predicted"/>
<evidence type="ECO:0000313" key="2">
    <source>
        <dbReference type="EMBL" id="SVA00971.1"/>
    </source>
</evidence>
<dbReference type="AlphaFoldDB" id="A0A381SCD6"/>
<gene>
    <name evidence="2" type="ORF">METZ01_LOCUS53825</name>
</gene>
<organism evidence="2">
    <name type="scientific">marine metagenome</name>
    <dbReference type="NCBI Taxonomy" id="408172"/>
    <lineage>
        <taxon>unclassified sequences</taxon>
        <taxon>metagenomes</taxon>
        <taxon>ecological metagenomes</taxon>
    </lineage>
</organism>
<sequence length="29" mass="3261">MQLVGFTNTKNYDGSMGEWANLEDTPLEV</sequence>
<protein>
    <recommendedName>
        <fullName evidence="1">Rhodanese domain-containing protein</fullName>
    </recommendedName>
</protein>
<feature type="domain" description="Rhodanese" evidence="1">
    <location>
        <begin position="5"/>
        <end position="28"/>
    </location>
</feature>
<dbReference type="EMBL" id="UINC01002855">
    <property type="protein sequence ID" value="SVA00971.1"/>
    <property type="molecule type" value="Genomic_DNA"/>
</dbReference>
<dbReference type="SUPFAM" id="SSF52821">
    <property type="entry name" value="Rhodanese/Cell cycle control phosphatase"/>
    <property type="match status" value="1"/>
</dbReference>
<dbReference type="PROSITE" id="PS50206">
    <property type="entry name" value="RHODANESE_3"/>
    <property type="match status" value="1"/>
</dbReference>
<dbReference type="InterPro" id="IPR001763">
    <property type="entry name" value="Rhodanese-like_dom"/>
</dbReference>
<accession>A0A381SCD6</accession>
<dbReference type="InterPro" id="IPR036873">
    <property type="entry name" value="Rhodanese-like_dom_sf"/>
</dbReference>
<evidence type="ECO:0000259" key="1">
    <source>
        <dbReference type="PROSITE" id="PS50206"/>
    </source>
</evidence>
<name>A0A381SCD6_9ZZZZ</name>
<reference evidence="2" key="1">
    <citation type="submission" date="2018-05" db="EMBL/GenBank/DDBJ databases">
        <authorList>
            <person name="Lanie J.A."/>
            <person name="Ng W.-L."/>
            <person name="Kazmierczak K.M."/>
            <person name="Andrzejewski T.M."/>
            <person name="Davidsen T.M."/>
            <person name="Wayne K.J."/>
            <person name="Tettelin H."/>
            <person name="Glass J.I."/>
            <person name="Rusch D."/>
            <person name="Podicherti R."/>
            <person name="Tsui H.-C.T."/>
            <person name="Winkler M.E."/>
        </authorList>
    </citation>
    <scope>NUCLEOTIDE SEQUENCE</scope>
</reference>
<dbReference type="Gene3D" id="3.40.250.10">
    <property type="entry name" value="Rhodanese-like domain"/>
    <property type="match status" value="1"/>
</dbReference>